<dbReference type="Gene3D" id="3.60.21.10">
    <property type="match status" value="1"/>
</dbReference>
<evidence type="ECO:0000313" key="5">
    <source>
        <dbReference type="Proteomes" id="UP000016923"/>
    </source>
</evidence>
<dbReference type="eggNOG" id="KOG3662">
    <property type="taxonomic scope" value="Eukaryota"/>
</dbReference>
<feature type="transmembrane region" description="Helical" evidence="3">
    <location>
        <begin position="566"/>
        <end position="590"/>
    </location>
</feature>
<dbReference type="GO" id="GO:0016020">
    <property type="term" value="C:membrane"/>
    <property type="evidence" value="ECO:0007669"/>
    <property type="project" value="GOC"/>
</dbReference>
<evidence type="ECO:0000256" key="1">
    <source>
        <dbReference type="ARBA" id="ARBA00023136"/>
    </source>
</evidence>
<dbReference type="InterPro" id="IPR029052">
    <property type="entry name" value="Metallo-depent_PP-like"/>
</dbReference>
<name>S3C8K3_OPHP1</name>
<accession>S3C8K3</accession>
<dbReference type="EMBL" id="KE148147">
    <property type="protein sequence ID" value="EPE09829.1"/>
    <property type="molecule type" value="Genomic_DNA"/>
</dbReference>
<reference evidence="4 5" key="1">
    <citation type="journal article" date="2013" name="BMC Genomics">
        <title>The genome and transcriptome of the pine saprophyte Ophiostoma piceae, and a comparison with the bark beetle-associated pine pathogen Grosmannia clavigera.</title>
        <authorList>
            <person name="Haridas S."/>
            <person name="Wang Y."/>
            <person name="Lim L."/>
            <person name="Massoumi Alamouti S."/>
            <person name="Jackman S."/>
            <person name="Docking R."/>
            <person name="Robertson G."/>
            <person name="Birol I."/>
            <person name="Bohlmann J."/>
            <person name="Breuil C."/>
        </authorList>
    </citation>
    <scope>NUCLEOTIDE SEQUENCE [LARGE SCALE GENOMIC DNA]</scope>
    <source>
        <strain evidence="4 5">UAMH 11346</strain>
    </source>
</reference>
<dbReference type="OrthoDB" id="9984693at2759"/>
<dbReference type="AlphaFoldDB" id="S3C8K3"/>
<organism evidence="4 5">
    <name type="scientific">Ophiostoma piceae (strain UAMH 11346)</name>
    <name type="common">Sap stain fungus</name>
    <dbReference type="NCBI Taxonomy" id="1262450"/>
    <lineage>
        <taxon>Eukaryota</taxon>
        <taxon>Fungi</taxon>
        <taxon>Dikarya</taxon>
        <taxon>Ascomycota</taxon>
        <taxon>Pezizomycotina</taxon>
        <taxon>Sordariomycetes</taxon>
        <taxon>Sordariomycetidae</taxon>
        <taxon>Ophiostomatales</taxon>
        <taxon>Ophiostomataceae</taxon>
        <taxon>Ophiostoma</taxon>
    </lineage>
</organism>
<dbReference type="InterPro" id="IPR033308">
    <property type="entry name" value="PGAP5/Cdc1/Ted1"/>
</dbReference>
<feature type="transmembrane region" description="Helical" evidence="3">
    <location>
        <begin position="12"/>
        <end position="34"/>
    </location>
</feature>
<dbReference type="PANTHER" id="PTHR13315:SF1">
    <property type="entry name" value="PROTEIN TED1"/>
    <property type="match status" value="1"/>
</dbReference>
<evidence type="ECO:0000313" key="4">
    <source>
        <dbReference type="EMBL" id="EPE09829.1"/>
    </source>
</evidence>
<feature type="compositionally biased region" description="Polar residues" evidence="2">
    <location>
        <begin position="630"/>
        <end position="640"/>
    </location>
</feature>
<keyword evidence="3" id="KW-0812">Transmembrane</keyword>
<dbReference type="SUPFAM" id="SSF56300">
    <property type="entry name" value="Metallo-dependent phosphatases"/>
    <property type="match status" value="1"/>
</dbReference>
<dbReference type="STRING" id="1262450.S3C8K3"/>
<dbReference type="HOGENOM" id="CLU_021690_0_0_1"/>
<proteinExistence type="predicted"/>
<protein>
    <submittedName>
        <fullName evidence="4">Polarized growth protein</fullName>
    </submittedName>
</protein>
<feature type="region of interest" description="Disordered" evidence="2">
    <location>
        <begin position="604"/>
        <end position="640"/>
    </location>
</feature>
<evidence type="ECO:0000256" key="3">
    <source>
        <dbReference type="SAM" id="Phobius"/>
    </source>
</evidence>
<feature type="compositionally biased region" description="Low complexity" evidence="2">
    <location>
        <begin position="611"/>
        <end position="624"/>
    </location>
</feature>
<dbReference type="Proteomes" id="UP000016923">
    <property type="component" value="Unassembled WGS sequence"/>
</dbReference>
<dbReference type="PANTHER" id="PTHR13315">
    <property type="entry name" value="METALLO PHOSPHOESTERASE RELATED"/>
    <property type="match status" value="1"/>
</dbReference>
<dbReference type="OMA" id="GLKEQNH"/>
<keyword evidence="3" id="KW-1133">Transmembrane helix</keyword>
<dbReference type="GO" id="GO:0005783">
    <property type="term" value="C:endoplasmic reticulum"/>
    <property type="evidence" value="ECO:0007669"/>
    <property type="project" value="TreeGrafter"/>
</dbReference>
<evidence type="ECO:0000256" key="2">
    <source>
        <dbReference type="SAM" id="MobiDB-lite"/>
    </source>
</evidence>
<gene>
    <name evidence="4" type="ORF">F503_07605</name>
</gene>
<keyword evidence="5" id="KW-1185">Reference proteome</keyword>
<dbReference type="GO" id="GO:0006506">
    <property type="term" value="P:GPI anchor biosynthetic process"/>
    <property type="evidence" value="ECO:0007669"/>
    <property type="project" value="InterPro"/>
</dbReference>
<sequence>MFAPCPAAVLRNALRLLVPLSVVLTAYIYLYPVFGQCAFPLPPTGHRPIPYADAQSSDALSDNDPAAAFVKTLGLHMPPSLNKSLGHSLSHRYGLASRPFAPFRLLALGDPQLEGDSSIPNAYRDSSFPHLVHALKLAAFQKTTSNTDDSEDSSSENLSLSERIRQELHDVIDFWFLDIPNTIESVRKRIDLFGNDLYLAHIVRMTRWWTAPTHVSVLGDLLGSQWIDDDEFDRRADRFWDRLFAGSGERVPDDIALYPSNEYDLSGYLVGTDPATKNETNDIWARRIINVAGNHDIGYAGDINYERVARFERTFGKANYELRFELPADRLSPDARAAAFDETTNPESNLLIPELRIVNINDMNLDTPAQSTELQDQTYKFINDVINTGSAVELKGHFTLVLTHIPLYKPEGICVDAPFFSFHEEDDTLKEQNLLSEDASDGFLQGIFGMHGDRGAPGGGRGRQGLVMNGHDHEGCDTYHFINQSDAVPVEDRKWEKVRWSAAKEAGLLSQANKDQDGLPGVREITVRSMMGDFGGNAGLLSAWFDEHSWEWRFEYATCAIGRQHMWWVAHILDLITVFVSLVFGIVAAVEAITGRALPWPSKPSFPAKRTSAPAAKVTTPATPLKTEESANGATKATKL</sequence>
<keyword evidence="1 3" id="KW-0472">Membrane</keyword>
<dbReference type="VEuPathDB" id="FungiDB:F503_07605"/>